<sequence length="205" mass="24435">MNKIYIMNIVIILMMFITGCNNNPADSVNNLSSLDLVELESKLLETQEELKKIEEKLLYESINNSKLKDEIRKYEQIEFRFRELQKYIDGITRIENLNYEIIYNTNNEIGLFVKDVPKEEKIERYYLLKLSILYSDEKDKIITLWSESQPALDYYNQDYDNEETLEGWSGFDSRFGEIDNETNRITYFYSRADATYIDFGKYTSD</sequence>
<dbReference type="AlphaFoldDB" id="A0A6N9PZF0"/>
<reference evidence="1 2" key="1">
    <citation type="submission" date="2019-01" db="EMBL/GenBank/DDBJ databases">
        <title>Chengkuizengella sp. nov., isolated from deep-sea sediment of East Pacific Ocean.</title>
        <authorList>
            <person name="Yang J."/>
            <person name="Lai Q."/>
            <person name="Shao Z."/>
        </authorList>
    </citation>
    <scope>NUCLEOTIDE SEQUENCE [LARGE SCALE GENOMIC DNA]</scope>
    <source>
        <strain evidence="1 2">YPA3-1-1</strain>
    </source>
</reference>
<gene>
    <name evidence="1" type="ORF">ERL59_07950</name>
</gene>
<name>A0A6N9PZF0_9BACL</name>
<comment type="caution">
    <text evidence="1">The sequence shown here is derived from an EMBL/GenBank/DDBJ whole genome shotgun (WGS) entry which is preliminary data.</text>
</comment>
<dbReference type="OrthoDB" id="2593415at2"/>
<evidence type="ECO:0000313" key="2">
    <source>
        <dbReference type="Proteomes" id="UP000448943"/>
    </source>
</evidence>
<dbReference type="PROSITE" id="PS51257">
    <property type="entry name" value="PROKAR_LIPOPROTEIN"/>
    <property type="match status" value="1"/>
</dbReference>
<dbReference type="EMBL" id="SIJB01000018">
    <property type="protein sequence ID" value="NBI28889.1"/>
    <property type="molecule type" value="Genomic_DNA"/>
</dbReference>
<proteinExistence type="predicted"/>
<dbReference type="Proteomes" id="UP000448943">
    <property type="component" value="Unassembled WGS sequence"/>
</dbReference>
<dbReference type="RefSeq" id="WP_160645685.1">
    <property type="nucleotide sequence ID" value="NZ_SIJB01000018.1"/>
</dbReference>
<accession>A0A6N9PZF0</accession>
<protein>
    <recommendedName>
        <fullName evidence="3">Lipoprotein</fullName>
    </recommendedName>
</protein>
<evidence type="ECO:0000313" key="1">
    <source>
        <dbReference type="EMBL" id="NBI28889.1"/>
    </source>
</evidence>
<keyword evidence="2" id="KW-1185">Reference proteome</keyword>
<organism evidence="1 2">
    <name type="scientific">Chengkuizengella marina</name>
    <dbReference type="NCBI Taxonomy" id="2507566"/>
    <lineage>
        <taxon>Bacteria</taxon>
        <taxon>Bacillati</taxon>
        <taxon>Bacillota</taxon>
        <taxon>Bacilli</taxon>
        <taxon>Bacillales</taxon>
        <taxon>Paenibacillaceae</taxon>
        <taxon>Chengkuizengella</taxon>
    </lineage>
</organism>
<evidence type="ECO:0008006" key="3">
    <source>
        <dbReference type="Google" id="ProtNLM"/>
    </source>
</evidence>